<feature type="chain" id="PRO_5030845049" evidence="2">
    <location>
        <begin position="17"/>
        <end position="361"/>
    </location>
</feature>
<dbReference type="EMBL" id="HBKO01005208">
    <property type="protein sequence ID" value="CAE2197161.1"/>
    <property type="molecule type" value="Transcribed_RNA"/>
</dbReference>
<accession>A0A7S4HEX3</accession>
<sequence length="361" mass="40011">MPSAAHLLSFLPLVACWTTLPQTAFGGPASDIARSVLSAAVNGTVLQIDPRRNLGRIWHYPAIAMDTQGLGGGITYAWDPLLCDAILPIFREDIFFFELITCKDIQQSMSRAFHAWSNNHRFLSFLDVTQECERIHGGVYENCSVAELWVTFVGLDESLSALGKASGDVTASGVPVALATSTSRYVNHRPDCANDDDVKNCMMFLMTNGVELPGPKASFGGMETFIETYKGKIAFGITKPMCWYLDSQFCSTFHHVKKWANPSNVKMATRMLVFVIFTMSALSLLFRCHVFGSCHRMNKRKKGHNDQKVSCSCRKRCRENACTDSDPIQLSLSHTLAKANVIHPRAVTELAARPYCPRRGA</sequence>
<organism evidence="3">
    <name type="scientific">Prymnesium polylepis</name>
    <dbReference type="NCBI Taxonomy" id="72548"/>
    <lineage>
        <taxon>Eukaryota</taxon>
        <taxon>Haptista</taxon>
        <taxon>Haptophyta</taxon>
        <taxon>Prymnesiophyceae</taxon>
        <taxon>Prymnesiales</taxon>
        <taxon>Prymnesiaceae</taxon>
        <taxon>Prymnesium</taxon>
    </lineage>
</organism>
<evidence type="ECO:0000256" key="2">
    <source>
        <dbReference type="SAM" id="SignalP"/>
    </source>
</evidence>
<feature type="signal peptide" evidence="2">
    <location>
        <begin position="1"/>
        <end position="16"/>
    </location>
</feature>
<proteinExistence type="predicted"/>
<keyword evidence="1" id="KW-0812">Transmembrane</keyword>
<evidence type="ECO:0000256" key="1">
    <source>
        <dbReference type="SAM" id="Phobius"/>
    </source>
</evidence>
<keyword evidence="2" id="KW-0732">Signal</keyword>
<dbReference type="AlphaFoldDB" id="A0A7S4HEX3"/>
<evidence type="ECO:0000313" key="3">
    <source>
        <dbReference type="EMBL" id="CAE2197161.1"/>
    </source>
</evidence>
<reference evidence="3" key="1">
    <citation type="submission" date="2021-01" db="EMBL/GenBank/DDBJ databases">
        <authorList>
            <person name="Corre E."/>
            <person name="Pelletier E."/>
            <person name="Niang G."/>
            <person name="Scheremetjew M."/>
            <person name="Finn R."/>
            <person name="Kale V."/>
            <person name="Holt S."/>
            <person name="Cochrane G."/>
            <person name="Meng A."/>
            <person name="Brown T."/>
            <person name="Cohen L."/>
        </authorList>
    </citation>
    <scope>NUCLEOTIDE SEQUENCE</scope>
    <source>
        <strain evidence="3">UIO037</strain>
    </source>
</reference>
<name>A0A7S4HEX3_9EUKA</name>
<feature type="transmembrane region" description="Helical" evidence="1">
    <location>
        <begin position="271"/>
        <end position="292"/>
    </location>
</feature>
<protein>
    <submittedName>
        <fullName evidence="3">Uncharacterized protein</fullName>
    </submittedName>
</protein>
<gene>
    <name evidence="3" type="ORF">CPOL0286_LOCUS2515</name>
</gene>
<keyword evidence="1" id="KW-1133">Transmembrane helix</keyword>
<keyword evidence="1" id="KW-0472">Membrane</keyword>